<dbReference type="PANTHER" id="PTHR43471">
    <property type="entry name" value="ABC TRANSPORTER PERMEASE"/>
    <property type="match status" value="1"/>
</dbReference>
<evidence type="ECO:0000256" key="3">
    <source>
        <dbReference type="ARBA" id="ARBA00022989"/>
    </source>
</evidence>
<feature type="transmembrane region" description="Helical" evidence="5">
    <location>
        <begin position="233"/>
        <end position="254"/>
    </location>
</feature>
<feature type="transmembrane region" description="Helical" evidence="5">
    <location>
        <begin position="179"/>
        <end position="203"/>
    </location>
</feature>
<dbReference type="PANTHER" id="PTHR43471:SF3">
    <property type="entry name" value="ABC TRANSPORTER PERMEASE PROTEIN NATB"/>
    <property type="match status" value="1"/>
</dbReference>
<reference evidence="7 8" key="1">
    <citation type="submission" date="2024-02" db="EMBL/GenBank/DDBJ databases">
        <title>A novel Wenzhouxiangellaceae bacterium, isolated from coastal sediments.</title>
        <authorList>
            <person name="Du Z.-J."/>
            <person name="Ye Y.-Q."/>
            <person name="Zhang X.-Y."/>
        </authorList>
    </citation>
    <scope>NUCLEOTIDE SEQUENCE [LARGE SCALE GENOMIC DNA]</scope>
    <source>
        <strain evidence="7 8">CH-27</strain>
    </source>
</reference>
<comment type="subcellular location">
    <subcellularLocation>
        <location evidence="1">Membrane</location>
        <topology evidence="1">Multi-pass membrane protein</topology>
    </subcellularLocation>
</comment>
<feature type="transmembrane region" description="Helical" evidence="5">
    <location>
        <begin position="274"/>
        <end position="296"/>
    </location>
</feature>
<proteinExistence type="predicted"/>
<dbReference type="AlphaFoldDB" id="A0AAW9RDG4"/>
<sequence length="392" mass="43379">MRGLTTVMRKEIKENIRDRRAVFNSLLVGPILFPLIFIALMWFTTAAEQERAEQTLEVPVVGAERAPSLIRFLEQKGMVVKEAPEHPEDVVRSQEEMVVLRIPEAYPEKWRRGEPAPVEVIHDPSRQESDVPVRRVKTLLATYGQQIGVLRLHLRGVNPQASMAVLIRDVDLSTAKSRAILAMIFLPYILMITAFTGGMHLAMDTTAGEKERKSLEPLLINPVPRWQIMTGKLVTTMLFAMASLALTLLSFKLVLPLMPIGAFGIDLTIRLQSLLLILLVIAPVAILAASLLTLLAAFAKSYREAQSYMGLVVIIPLIPSIIFMANPIKPDLWMMSIPLFSQNLLIGEIVRGDAAPFVWYALSIGSTLIIGLALAAVAATLYNRPKLVFSGS</sequence>
<dbReference type="Pfam" id="PF12698">
    <property type="entry name" value="ABC2_membrane_3"/>
    <property type="match status" value="1"/>
</dbReference>
<gene>
    <name evidence="7" type="ORF">V3330_10960</name>
</gene>
<name>A0AAW9RDG4_9GAMM</name>
<evidence type="ECO:0000256" key="1">
    <source>
        <dbReference type="ARBA" id="ARBA00004141"/>
    </source>
</evidence>
<feature type="domain" description="ABC-2 type transporter transmembrane" evidence="6">
    <location>
        <begin position="31"/>
        <end position="378"/>
    </location>
</feature>
<keyword evidence="8" id="KW-1185">Reference proteome</keyword>
<evidence type="ECO:0000256" key="2">
    <source>
        <dbReference type="ARBA" id="ARBA00022692"/>
    </source>
</evidence>
<dbReference type="GO" id="GO:0016020">
    <property type="term" value="C:membrane"/>
    <property type="evidence" value="ECO:0007669"/>
    <property type="project" value="UniProtKB-SubCell"/>
</dbReference>
<dbReference type="GO" id="GO:0140359">
    <property type="term" value="F:ABC-type transporter activity"/>
    <property type="evidence" value="ECO:0007669"/>
    <property type="project" value="InterPro"/>
</dbReference>
<evidence type="ECO:0000256" key="4">
    <source>
        <dbReference type="ARBA" id="ARBA00023136"/>
    </source>
</evidence>
<evidence type="ECO:0000313" key="7">
    <source>
        <dbReference type="EMBL" id="MEJ8568147.1"/>
    </source>
</evidence>
<keyword evidence="2 5" id="KW-0812">Transmembrane</keyword>
<feature type="transmembrane region" description="Helical" evidence="5">
    <location>
        <begin position="357"/>
        <end position="382"/>
    </location>
</feature>
<dbReference type="InterPro" id="IPR013525">
    <property type="entry name" value="ABC2_TM"/>
</dbReference>
<keyword evidence="4 5" id="KW-0472">Membrane</keyword>
<dbReference type="RefSeq" id="WP_354695466.1">
    <property type="nucleotide sequence ID" value="NZ_JAZHOG010000006.1"/>
</dbReference>
<accession>A0AAW9RDG4</accession>
<dbReference type="EMBL" id="JAZHOG010000006">
    <property type="protein sequence ID" value="MEJ8568147.1"/>
    <property type="molecule type" value="Genomic_DNA"/>
</dbReference>
<protein>
    <submittedName>
        <fullName evidence="7">ABC transporter permease</fullName>
    </submittedName>
</protein>
<dbReference type="Proteomes" id="UP001359886">
    <property type="component" value="Unassembled WGS sequence"/>
</dbReference>
<evidence type="ECO:0000313" key="8">
    <source>
        <dbReference type="Proteomes" id="UP001359886"/>
    </source>
</evidence>
<feature type="transmembrane region" description="Helical" evidence="5">
    <location>
        <begin position="308"/>
        <end position="326"/>
    </location>
</feature>
<evidence type="ECO:0000256" key="5">
    <source>
        <dbReference type="SAM" id="Phobius"/>
    </source>
</evidence>
<comment type="caution">
    <text evidence="7">The sequence shown here is derived from an EMBL/GenBank/DDBJ whole genome shotgun (WGS) entry which is preliminary data.</text>
</comment>
<feature type="transmembrane region" description="Helical" evidence="5">
    <location>
        <begin position="21"/>
        <end position="43"/>
    </location>
</feature>
<evidence type="ECO:0000259" key="6">
    <source>
        <dbReference type="Pfam" id="PF12698"/>
    </source>
</evidence>
<keyword evidence="3 5" id="KW-1133">Transmembrane helix</keyword>
<organism evidence="7 8">
    <name type="scientific">Elongatibacter sediminis</name>
    <dbReference type="NCBI Taxonomy" id="3119006"/>
    <lineage>
        <taxon>Bacteria</taxon>
        <taxon>Pseudomonadati</taxon>
        <taxon>Pseudomonadota</taxon>
        <taxon>Gammaproteobacteria</taxon>
        <taxon>Chromatiales</taxon>
        <taxon>Wenzhouxiangellaceae</taxon>
        <taxon>Elongatibacter</taxon>
    </lineage>
</organism>